<sequence>MTYSEIRFIIKQTAEALLAELGGVGLFHYGRESQHPLEGYNQPMPQIWMDPLQDTTNYGTGARNYPITVGFFEQDKSSSNAEEQAALVEKMQVLSDKFFTRLSEHDEFEDITVRRTPLYRHTQAMLTGVVSSFTITTSARLC</sequence>
<proteinExistence type="predicted"/>
<dbReference type="EMBL" id="RJJD01000006">
    <property type="protein sequence ID" value="RNI26616.1"/>
    <property type="molecule type" value="Genomic_DNA"/>
</dbReference>
<accession>A0A3M9MM62</accession>
<dbReference type="OrthoDB" id="9847776at2"/>
<dbReference type="AlphaFoldDB" id="A0A3M9MM62"/>
<keyword evidence="2" id="KW-1185">Reference proteome</keyword>
<organism evidence="1 2">
    <name type="scientific">Rufibacter latericius</name>
    <dbReference type="NCBI Taxonomy" id="2487040"/>
    <lineage>
        <taxon>Bacteria</taxon>
        <taxon>Pseudomonadati</taxon>
        <taxon>Bacteroidota</taxon>
        <taxon>Cytophagia</taxon>
        <taxon>Cytophagales</taxon>
        <taxon>Hymenobacteraceae</taxon>
        <taxon>Rufibacter</taxon>
    </lineage>
</organism>
<name>A0A3M9MM62_9BACT</name>
<reference evidence="1 2" key="1">
    <citation type="submission" date="2018-11" db="EMBL/GenBank/DDBJ databases">
        <title>Rufibacter latericius sp. nov., isolated from water in Baiyang Lake.</title>
        <authorList>
            <person name="Yang Y."/>
        </authorList>
    </citation>
    <scope>NUCLEOTIDE SEQUENCE [LARGE SCALE GENOMIC DNA]</scope>
    <source>
        <strain evidence="1 2">R-22-1c-1</strain>
    </source>
</reference>
<evidence type="ECO:0008006" key="3">
    <source>
        <dbReference type="Google" id="ProtNLM"/>
    </source>
</evidence>
<protein>
    <recommendedName>
        <fullName evidence="3">DUF3168 domain-containing protein</fullName>
    </recommendedName>
</protein>
<evidence type="ECO:0000313" key="2">
    <source>
        <dbReference type="Proteomes" id="UP000272117"/>
    </source>
</evidence>
<dbReference type="Proteomes" id="UP000272117">
    <property type="component" value="Unassembled WGS sequence"/>
</dbReference>
<dbReference type="RefSeq" id="WP_123127099.1">
    <property type="nucleotide sequence ID" value="NZ_RJJD01000006.1"/>
</dbReference>
<evidence type="ECO:0000313" key="1">
    <source>
        <dbReference type="EMBL" id="RNI26616.1"/>
    </source>
</evidence>
<gene>
    <name evidence="1" type="ORF">EFB08_11400</name>
</gene>
<comment type="caution">
    <text evidence="1">The sequence shown here is derived from an EMBL/GenBank/DDBJ whole genome shotgun (WGS) entry which is preliminary data.</text>
</comment>